<evidence type="ECO:0000259" key="3">
    <source>
        <dbReference type="PROSITE" id="PS50126"/>
    </source>
</evidence>
<protein>
    <recommendedName>
        <fullName evidence="3">S1 motif domain-containing protein</fullName>
    </recommendedName>
</protein>
<dbReference type="FunFam" id="2.40.50.140:FF:000051">
    <property type="entry name" value="RNA-binding transcriptional accessory protein"/>
    <property type="match status" value="1"/>
</dbReference>
<feature type="compositionally biased region" description="Basic and acidic residues" evidence="2">
    <location>
        <begin position="589"/>
        <end position="599"/>
    </location>
</feature>
<dbReference type="InterPro" id="IPR018974">
    <property type="entry name" value="Tex-like_N"/>
</dbReference>
<gene>
    <name evidence="4" type="ORF">SNE40_006499</name>
</gene>
<dbReference type="FunFam" id="1.10.10.650:FF:000001">
    <property type="entry name" value="S1 RNA-binding domain 1"/>
    <property type="match status" value="1"/>
</dbReference>
<name>A0AAN8JS09_PATCE</name>
<keyword evidence="5" id="KW-1185">Reference proteome</keyword>
<dbReference type="SMART" id="SM00732">
    <property type="entry name" value="YqgFc"/>
    <property type="match status" value="1"/>
</dbReference>
<dbReference type="InterPro" id="IPR055179">
    <property type="entry name" value="Tex-like_central_region"/>
</dbReference>
<dbReference type="FunFam" id="3.30.420.140:FF:000001">
    <property type="entry name" value="RNA-binding transcriptional accessory protein"/>
    <property type="match status" value="1"/>
</dbReference>
<dbReference type="Pfam" id="PF17674">
    <property type="entry name" value="HHH_9"/>
    <property type="match status" value="1"/>
</dbReference>
<proteinExistence type="predicted"/>
<dbReference type="AlphaFoldDB" id="A0AAN8JS09"/>
<dbReference type="SUPFAM" id="SSF53098">
    <property type="entry name" value="Ribonuclease H-like"/>
    <property type="match status" value="1"/>
</dbReference>
<dbReference type="Gene3D" id="2.40.50.140">
    <property type="entry name" value="Nucleic acid-binding proteins"/>
    <property type="match status" value="1"/>
</dbReference>
<dbReference type="Gene3D" id="1.10.150.310">
    <property type="entry name" value="Tex RuvX-like domain-like"/>
    <property type="match status" value="1"/>
</dbReference>
<dbReference type="GO" id="GO:0006139">
    <property type="term" value="P:nucleobase-containing compound metabolic process"/>
    <property type="evidence" value="ECO:0007669"/>
    <property type="project" value="InterPro"/>
</dbReference>
<dbReference type="EMBL" id="JAZGQO010000006">
    <property type="protein sequence ID" value="KAK6183932.1"/>
    <property type="molecule type" value="Genomic_DNA"/>
</dbReference>
<dbReference type="InterPro" id="IPR003029">
    <property type="entry name" value="S1_domain"/>
</dbReference>
<comment type="function">
    <text evidence="1">Associates with the EF-Tu.GDP complex and induces the exchange of GDP to GTP. It remains bound to the aminoacyl-tRNA.EF-Tu.GTP complex up to the GTP hydrolysis stage on the ribosome.</text>
</comment>
<dbReference type="InterPro" id="IPR023319">
    <property type="entry name" value="Tex-like_HTH_dom_sf"/>
</dbReference>
<dbReference type="InterPro" id="IPR006641">
    <property type="entry name" value="YqgF/RNaseH-like_dom"/>
</dbReference>
<dbReference type="Pfam" id="PF12836">
    <property type="entry name" value="HHH_3"/>
    <property type="match status" value="1"/>
</dbReference>
<dbReference type="InterPro" id="IPR010994">
    <property type="entry name" value="RuvA_2-like"/>
</dbReference>
<reference evidence="4 5" key="1">
    <citation type="submission" date="2024-01" db="EMBL/GenBank/DDBJ databases">
        <title>The genome of the rayed Mediterranean limpet Patella caerulea (Linnaeus, 1758).</title>
        <authorList>
            <person name="Anh-Thu Weber A."/>
            <person name="Halstead-Nussloch G."/>
        </authorList>
    </citation>
    <scope>NUCLEOTIDE SEQUENCE [LARGE SCALE GENOMIC DNA]</scope>
    <source>
        <strain evidence="4">AATW-2023a</strain>
        <tissue evidence="4">Whole specimen</tissue>
    </source>
</reference>
<dbReference type="SUPFAM" id="SSF50249">
    <property type="entry name" value="Nucleic acid-binding proteins"/>
    <property type="match status" value="1"/>
</dbReference>
<dbReference type="Proteomes" id="UP001347796">
    <property type="component" value="Unassembled WGS sequence"/>
</dbReference>
<dbReference type="InterPro" id="IPR012340">
    <property type="entry name" value="NA-bd_OB-fold"/>
</dbReference>
<dbReference type="GO" id="GO:0003735">
    <property type="term" value="F:structural constituent of ribosome"/>
    <property type="evidence" value="ECO:0007669"/>
    <property type="project" value="TreeGrafter"/>
</dbReference>
<feature type="region of interest" description="Disordered" evidence="2">
    <location>
        <begin position="584"/>
        <end position="628"/>
    </location>
</feature>
<comment type="caution">
    <text evidence="4">The sequence shown here is derived from an EMBL/GenBank/DDBJ whole genome shotgun (WGS) entry which is preliminary data.</text>
</comment>
<evidence type="ECO:0000313" key="4">
    <source>
        <dbReference type="EMBL" id="KAK6183932.1"/>
    </source>
</evidence>
<dbReference type="Pfam" id="PF00575">
    <property type="entry name" value="S1"/>
    <property type="match status" value="1"/>
</dbReference>
<dbReference type="PROSITE" id="PS50126">
    <property type="entry name" value="S1"/>
    <property type="match status" value="1"/>
</dbReference>
<dbReference type="PANTHER" id="PTHR10724:SF10">
    <property type="entry name" value="S1 RNA-BINDING DOMAIN-CONTAINING PROTEIN 1"/>
    <property type="match status" value="1"/>
</dbReference>
<dbReference type="Pfam" id="PF22706">
    <property type="entry name" value="Tex_central_region"/>
    <property type="match status" value="1"/>
</dbReference>
<dbReference type="GO" id="GO:0005737">
    <property type="term" value="C:cytoplasm"/>
    <property type="evidence" value="ECO:0007669"/>
    <property type="project" value="UniProtKB-ARBA"/>
</dbReference>
<dbReference type="GO" id="GO:0006412">
    <property type="term" value="P:translation"/>
    <property type="evidence" value="ECO:0007669"/>
    <property type="project" value="TreeGrafter"/>
</dbReference>
<dbReference type="Gene3D" id="1.10.3500.10">
    <property type="entry name" value="Tex N-terminal region-like"/>
    <property type="match status" value="1"/>
</dbReference>
<dbReference type="SMART" id="SM00316">
    <property type="entry name" value="S1"/>
    <property type="match status" value="1"/>
</dbReference>
<dbReference type="Pfam" id="PF16921">
    <property type="entry name" value="Tex_YqgF"/>
    <property type="match status" value="1"/>
</dbReference>
<dbReference type="InterPro" id="IPR037027">
    <property type="entry name" value="YqgF/RNaseH-like_dom_sf"/>
</dbReference>
<evidence type="ECO:0000313" key="5">
    <source>
        <dbReference type="Proteomes" id="UP001347796"/>
    </source>
</evidence>
<feature type="domain" description="S1 motif" evidence="3">
    <location>
        <begin position="724"/>
        <end position="790"/>
    </location>
</feature>
<dbReference type="Gene3D" id="3.30.420.140">
    <property type="entry name" value="YqgF/RNase H-like domain"/>
    <property type="match status" value="1"/>
</dbReference>
<evidence type="ECO:0000256" key="2">
    <source>
        <dbReference type="SAM" id="MobiDB-lite"/>
    </source>
</evidence>
<dbReference type="PANTHER" id="PTHR10724">
    <property type="entry name" value="30S RIBOSOMAL PROTEIN S1"/>
    <property type="match status" value="1"/>
</dbReference>
<dbReference type="SUPFAM" id="SSF158832">
    <property type="entry name" value="Tex N-terminal region-like"/>
    <property type="match status" value="1"/>
</dbReference>
<sequence length="793" mass="88266">MSAAKQSDEKLKPVWRAAEIIAKRLDISVKVTDNVIEMLEEGATIPFIARYRKEKTKGLEVDKLREISAGSEELKVVENKIATVHQAIKKTGKLSKDLVESLKHAQSLDEVDTLFAPFKPGHKGTLAERARKLGLEPMALKILDGRSVDLSTLVNKNEKSLKTVGDVEKGIQHIIADIIAKDKGAIQQARNICSSNKVILECHKCKNTTKAASVEKKVVDSKKKDDSYKYEQYYDYKIPVHYLKPHQILAINRGEDKKVITVKIVIPEFIKNQFISFCQRKWCRGRDNTYIENSIEDAYDRLIVPQTCRSIRSELTKKAEEASIKVFADNLKSLLLQPTVKGKSVLGIDPGFSNGCKSAVISPTGQILATVVLYLHDHRSNKSKEKDKLIDTVIKHRCEVIAIGNGVGCRETEKIVSDLIQSKHFKPLEVYYSIVDESGASIYSVSPEAQKELTDLDPTLRGAVSISRRLQDPLAELVKIEPKHIGVGMYQHDIAEGKLKISLDSVVEECVSFVGVDLNTGSECLLRRIAGLSSAKAKKIIEWRDKNNRFINRQQLLSVKGLGQKSFEQCAGFVRILNTDNNSNSANKADSDIKTEVKPASRKRKTTTASTSKTKKQKMEADLEPNPLDMTPIHPESYHIATSFIADVGEDINHIGQQDFIQNIKSFLNKHDVSDLTETYSTGLPTLVLITEALTKTKSYDIREGNQKPLFKQGITGIEDLKIDSILTGRVTNVTHFGAFVDVGVGNDALIHSSKMCTSKGRQTLHLGDRVQVRVLNIEAARKRISVALVDIL</sequence>
<dbReference type="InterPro" id="IPR012337">
    <property type="entry name" value="RNaseH-like_sf"/>
</dbReference>
<dbReference type="Gene3D" id="1.10.10.650">
    <property type="entry name" value="RuvA domain 2-like"/>
    <property type="match status" value="1"/>
</dbReference>
<dbReference type="Pfam" id="PF09371">
    <property type="entry name" value="Tex_N"/>
    <property type="match status" value="1"/>
</dbReference>
<dbReference type="InterPro" id="IPR032639">
    <property type="entry name" value="Tex_YqgF"/>
</dbReference>
<organism evidence="4 5">
    <name type="scientific">Patella caerulea</name>
    <name type="common">Rayed Mediterranean limpet</name>
    <dbReference type="NCBI Taxonomy" id="87958"/>
    <lineage>
        <taxon>Eukaryota</taxon>
        <taxon>Metazoa</taxon>
        <taxon>Spiralia</taxon>
        <taxon>Lophotrochozoa</taxon>
        <taxon>Mollusca</taxon>
        <taxon>Gastropoda</taxon>
        <taxon>Patellogastropoda</taxon>
        <taxon>Patelloidea</taxon>
        <taxon>Patellidae</taxon>
        <taxon>Patella</taxon>
    </lineage>
</organism>
<dbReference type="InterPro" id="IPR041692">
    <property type="entry name" value="HHH_9"/>
</dbReference>
<accession>A0AAN8JS09</accession>
<evidence type="ECO:0000256" key="1">
    <source>
        <dbReference type="ARBA" id="ARBA00025453"/>
    </source>
</evidence>
<dbReference type="SUPFAM" id="SSF47781">
    <property type="entry name" value="RuvA domain 2-like"/>
    <property type="match status" value="2"/>
</dbReference>
<dbReference type="InterPro" id="IPR023323">
    <property type="entry name" value="Tex-like_dom_sf"/>
</dbReference>
<dbReference type="InterPro" id="IPR050437">
    <property type="entry name" value="Ribos_protein_bS1-like"/>
</dbReference>
<dbReference type="GO" id="GO:0003729">
    <property type="term" value="F:mRNA binding"/>
    <property type="evidence" value="ECO:0007669"/>
    <property type="project" value="UniProtKB-ARBA"/>
</dbReference>